<dbReference type="RefSeq" id="WP_265983479.1">
    <property type="nucleotide sequence ID" value="NZ_JAPHAV010000001.1"/>
</dbReference>
<name>A0ABT3QKT3_9HYPH</name>
<evidence type="ECO:0008006" key="3">
    <source>
        <dbReference type="Google" id="ProtNLM"/>
    </source>
</evidence>
<dbReference type="SUPFAM" id="SSF57802">
    <property type="entry name" value="Rubredoxin-like"/>
    <property type="match status" value="1"/>
</dbReference>
<reference evidence="1 2" key="1">
    <citation type="submission" date="2022-11" db="EMBL/GenBank/DDBJ databases">
        <title>Brucella sp. YY2X, whole genome shotgun sequencing project.</title>
        <authorList>
            <person name="Yang Y."/>
        </authorList>
    </citation>
    <scope>NUCLEOTIDE SEQUENCE [LARGE SCALE GENOMIC DNA]</scope>
    <source>
        <strain evidence="1 2">YY2X</strain>
    </source>
</reference>
<evidence type="ECO:0000313" key="1">
    <source>
        <dbReference type="EMBL" id="MCX2696222.1"/>
    </source>
</evidence>
<sequence length="68" mass="7925">MSALEQKWRWLCVECDTEGQGWKPERCPTCGLTDSWYMNNSCADDPRTMTQILADDIFEHLKDKKIGK</sequence>
<dbReference type="Proteomes" id="UP001301216">
    <property type="component" value="Unassembled WGS sequence"/>
</dbReference>
<organism evidence="1 2">
    <name type="scientific">Ochrobactrum chromiisoli</name>
    <dbReference type="NCBI Taxonomy" id="2993941"/>
    <lineage>
        <taxon>Bacteria</taxon>
        <taxon>Pseudomonadati</taxon>
        <taxon>Pseudomonadota</taxon>
        <taxon>Alphaproteobacteria</taxon>
        <taxon>Hyphomicrobiales</taxon>
        <taxon>Brucellaceae</taxon>
        <taxon>Brucella/Ochrobactrum group</taxon>
        <taxon>Ochrobactrum</taxon>
    </lineage>
</organism>
<comment type="caution">
    <text evidence="1">The sequence shown here is derived from an EMBL/GenBank/DDBJ whole genome shotgun (WGS) entry which is preliminary data.</text>
</comment>
<accession>A0ABT3QKT3</accession>
<protein>
    <recommendedName>
        <fullName evidence="3">Rubredoxin-like domain-containing protein</fullName>
    </recommendedName>
</protein>
<proteinExistence type="predicted"/>
<keyword evidence="2" id="KW-1185">Reference proteome</keyword>
<gene>
    <name evidence="1" type="ORF">OPR82_05455</name>
</gene>
<dbReference type="EMBL" id="JAPHAV010000001">
    <property type="protein sequence ID" value="MCX2696222.1"/>
    <property type="molecule type" value="Genomic_DNA"/>
</dbReference>
<evidence type="ECO:0000313" key="2">
    <source>
        <dbReference type="Proteomes" id="UP001301216"/>
    </source>
</evidence>